<dbReference type="EMBL" id="WNTK01000005">
    <property type="protein sequence ID" value="KAG9483806.1"/>
    <property type="molecule type" value="Genomic_DNA"/>
</dbReference>
<dbReference type="FunFam" id="3.30.1520.10:FF:000020">
    <property type="entry name" value="nischarin isoform X1"/>
    <property type="match status" value="1"/>
</dbReference>
<dbReference type="InterPro" id="IPR036871">
    <property type="entry name" value="PX_dom_sf"/>
</dbReference>
<dbReference type="GO" id="GO:0035091">
    <property type="term" value="F:phosphatidylinositol binding"/>
    <property type="evidence" value="ECO:0007669"/>
    <property type="project" value="InterPro"/>
</dbReference>
<dbReference type="PANTHER" id="PTHR15454:SF35">
    <property type="entry name" value="NISCHARIN"/>
    <property type="match status" value="1"/>
</dbReference>
<keyword evidence="2" id="KW-0963">Cytoplasm</keyword>
<evidence type="ECO:0000256" key="4">
    <source>
        <dbReference type="ARBA" id="ARBA00022737"/>
    </source>
</evidence>
<dbReference type="Gene3D" id="3.30.1520.10">
    <property type="entry name" value="Phox-like domain"/>
    <property type="match status" value="1"/>
</dbReference>
<dbReference type="FunFam" id="3.80.10.10:FF:000468">
    <property type="entry name" value="nischarin isoform X2"/>
    <property type="match status" value="1"/>
</dbReference>
<keyword evidence="3" id="KW-0433">Leucine-rich repeat</keyword>
<reference evidence="7" key="1">
    <citation type="thesis" date="2020" institute="ProQuest LLC" country="789 East Eisenhower Parkway, Ann Arbor, MI, USA">
        <title>Comparative Genomics and Chromosome Evolution.</title>
        <authorList>
            <person name="Mudd A.B."/>
        </authorList>
    </citation>
    <scope>NUCLEOTIDE SEQUENCE</scope>
    <source>
        <strain evidence="7">HN-11 Male</strain>
        <tissue evidence="7">Kidney and liver</tissue>
    </source>
</reference>
<dbReference type="Pfam" id="PF23142">
    <property type="entry name" value="PH_PLEKHM2"/>
    <property type="match status" value="1"/>
</dbReference>
<comment type="caution">
    <text evidence="7">The sequence shown here is derived from an EMBL/GenBank/DDBJ whole genome shotgun (WGS) entry which is preliminary data.</text>
</comment>
<evidence type="ECO:0000313" key="8">
    <source>
        <dbReference type="Proteomes" id="UP000770717"/>
    </source>
</evidence>
<dbReference type="InterPro" id="IPR032675">
    <property type="entry name" value="LRR_dom_sf"/>
</dbReference>
<dbReference type="InterPro" id="IPR001611">
    <property type="entry name" value="Leu-rich_rpt"/>
</dbReference>
<organism evidence="7 8">
    <name type="scientific">Eleutherodactylus coqui</name>
    <name type="common">Puerto Rican coqui</name>
    <dbReference type="NCBI Taxonomy" id="57060"/>
    <lineage>
        <taxon>Eukaryota</taxon>
        <taxon>Metazoa</taxon>
        <taxon>Chordata</taxon>
        <taxon>Craniata</taxon>
        <taxon>Vertebrata</taxon>
        <taxon>Euteleostomi</taxon>
        <taxon>Amphibia</taxon>
        <taxon>Batrachia</taxon>
        <taxon>Anura</taxon>
        <taxon>Neobatrachia</taxon>
        <taxon>Hyloidea</taxon>
        <taxon>Eleutherodactylidae</taxon>
        <taxon>Eleutherodactylinae</taxon>
        <taxon>Eleutherodactylus</taxon>
        <taxon>Eleutherodactylus</taxon>
    </lineage>
</organism>
<dbReference type="SUPFAM" id="SSF64268">
    <property type="entry name" value="PX domain"/>
    <property type="match status" value="1"/>
</dbReference>
<dbReference type="PROSITE" id="PS50195">
    <property type="entry name" value="PX"/>
    <property type="match status" value="1"/>
</dbReference>
<dbReference type="InterPro" id="IPR057714">
    <property type="entry name" value="PH_NISCH_C"/>
</dbReference>
<evidence type="ECO:0000256" key="2">
    <source>
        <dbReference type="ARBA" id="ARBA00022490"/>
    </source>
</evidence>
<feature type="compositionally biased region" description="Basic and acidic residues" evidence="5">
    <location>
        <begin position="541"/>
        <end position="551"/>
    </location>
</feature>
<proteinExistence type="predicted"/>
<dbReference type="PANTHER" id="PTHR15454">
    <property type="entry name" value="NISCHARIN RELATED"/>
    <property type="match status" value="1"/>
</dbReference>
<feature type="region of interest" description="Disordered" evidence="5">
    <location>
        <begin position="480"/>
        <end position="551"/>
    </location>
</feature>
<dbReference type="InterPro" id="IPR057288">
    <property type="entry name" value="PH_PLEKHM2"/>
</dbReference>
<keyword evidence="8" id="KW-1185">Reference proteome</keyword>
<dbReference type="Proteomes" id="UP000770717">
    <property type="component" value="Unassembled WGS sequence"/>
</dbReference>
<keyword evidence="4" id="KW-0677">Repeat</keyword>
<evidence type="ECO:0000256" key="5">
    <source>
        <dbReference type="SAM" id="MobiDB-lite"/>
    </source>
</evidence>
<dbReference type="SMART" id="SM00312">
    <property type="entry name" value="PX"/>
    <property type="match status" value="1"/>
</dbReference>
<dbReference type="OrthoDB" id="430293at2759"/>
<accession>A0A8J6FAM1</accession>
<evidence type="ECO:0000259" key="6">
    <source>
        <dbReference type="PROSITE" id="PS50195"/>
    </source>
</evidence>
<dbReference type="SUPFAM" id="SSF52075">
    <property type="entry name" value="Outer arm dynein light chain 1"/>
    <property type="match status" value="1"/>
</dbReference>
<dbReference type="Pfam" id="PF00787">
    <property type="entry name" value="PX"/>
    <property type="match status" value="1"/>
</dbReference>
<evidence type="ECO:0000256" key="1">
    <source>
        <dbReference type="ARBA" id="ARBA00004496"/>
    </source>
</evidence>
<protein>
    <recommendedName>
        <fullName evidence="6">PX domain-containing protein</fullName>
    </recommendedName>
</protein>
<dbReference type="PROSITE" id="PS51450">
    <property type="entry name" value="LRR"/>
    <property type="match status" value="5"/>
</dbReference>
<name>A0A8J6FAM1_ELECQ</name>
<gene>
    <name evidence="7" type="ORF">GDO78_009629</name>
</gene>
<dbReference type="SMART" id="SM00365">
    <property type="entry name" value="LRR_SD22"/>
    <property type="match status" value="4"/>
</dbReference>
<dbReference type="GO" id="GO:0005178">
    <property type="term" value="F:integrin binding"/>
    <property type="evidence" value="ECO:0007669"/>
    <property type="project" value="InterPro"/>
</dbReference>
<dbReference type="InterPro" id="IPR037904">
    <property type="entry name" value="Nischarin_PX"/>
</dbReference>
<comment type="subcellular location">
    <subcellularLocation>
        <location evidence="1">Cytoplasm</location>
    </subcellularLocation>
</comment>
<dbReference type="GO" id="GO:0005737">
    <property type="term" value="C:cytoplasm"/>
    <property type="evidence" value="ECO:0007669"/>
    <property type="project" value="UniProtKB-SubCell"/>
</dbReference>
<dbReference type="InterPro" id="IPR001683">
    <property type="entry name" value="PX_dom"/>
</dbReference>
<dbReference type="CDD" id="cd06875">
    <property type="entry name" value="PX_IRAS"/>
    <property type="match status" value="1"/>
</dbReference>
<sequence length="1390" mass="156551">MEDMAGFLEDGGEQREVKVIGSELVDNYTVYIIEVYTGVYNWTVKHRYSDFYDLHEKLTTENKIERSLLPPKKIIGKNSKSLVERRQKDLEVYLQALLAMFPVNVPKALSHFLHFHLYEIHGIAAVLAEELFHNGEQLLVAGEVFHMRPLQLYAITQLLRHAKPTCINGDAKTDLGHILDFTCRLKYLKISGTRGPVGTSNIQEHLLSYDLCVFKSLCQVEICHSDAKLIKGFTSCKKTLATMTLQYSTSSLKDILVPEALEFDHWVAEGTSSDCPITAVVPKWSALTTVDMSHNQISSIDDSVKLTPQVEFLALSHNHICSVENLQHLYNLVHLDLSYNKLSILEGVHSKIGNIKTLNLSGNLLENLKGLNKLYSLVNLDLGNNKISQVDEVKNIGSLPCLENVNLTDNPVTIVPDYRTKVLAQFGDRAAEVCLDNTSTTEKELDTVEVLKAIQKAKESKNKLNNADKKMSEDFRLTSASSSFPANASSSPLSRPVISSQDKSSISKFSSSVTHIDHPSSQENCGAQHSIHDGGQNTEQTKSDESLPDKKNLNLISNVEEDTTVVPDFHSTVYPIPCVSYSTTDQDVLPYFSTSIAHALKQKQHVEEVLETRGNPTADSRSCEPGDGYFEMGLHERDHNFSSGPLLQETDVSIIRVLWNFSIHLQQDCCVKQFSSCLVLTDTLLALFEVHSDKHQQQHHFHLSSIKLVGYYYYGDLTEITFLIPDSCLALSVRNGEDVVIILSESSTLEEFSSCLQLQCSQKCATLPHISSALHGPGVQGFFQYLTEEHQIHLVDTEVKGYFPVCLLYCEEDNSRRGSQGLQFENTKLSSEFCVQSLSCTKHGNLSCPVWLFLTPQDMVIIRVDFHIICQDKSMADCSHSAFRLSRTPIASVVVHPTHQDTDNKQSFQDSHVLHLVLDSLTVTALFVLPNDKCNFLSLYKLLRSSVQDIKQIVVLKSLSDTKTTGHFLESKTQLQSLSPKLQMTLPTFYPSESLLQKLTEENQIPFHLAASTPFRFISALNGRSIVEFFHSSISEVDNEELRFLLWSSVTLYRLPDAEMTACVLLSTKAIYFVLDDAVRSADQNPQDNCSRLQSGAEFSVFHHCYCVVIPFSDLQSVNIGLFDQFFRITGSSPNHVVTCLTRDSYTTHAFIQQLMSALSLLERAPSPEPIEKDFYSEFAKKKTGKMENYELIHSSRVKFIYPNEEEIGDLTYIVTEHNDTTGTLPSLNILLYVLAFHVNSAEGPKHKALLQPRTLILTSSDLFLFNEDYISYPLPDFAKEPPKKDKYQLMDGRRIRDLDRVLMGYQTYPQTLTFVFDDSSNQDLMHSLSMDHFGETLSPSDLQKSCVGDREVQWYIFIPSADCREKLISLLARQWEILCGRELPLELTG</sequence>
<dbReference type="Pfam" id="PF25625">
    <property type="entry name" value="PH_NISCH_C"/>
    <property type="match status" value="1"/>
</dbReference>
<dbReference type="Gene3D" id="3.80.10.10">
    <property type="entry name" value="Ribonuclease Inhibitor"/>
    <property type="match status" value="2"/>
</dbReference>
<feature type="compositionally biased region" description="Low complexity" evidence="5">
    <location>
        <begin position="480"/>
        <end position="512"/>
    </location>
</feature>
<feature type="domain" description="PX" evidence="6">
    <location>
        <begin position="9"/>
        <end position="120"/>
    </location>
</feature>
<evidence type="ECO:0000313" key="7">
    <source>
        <dbReference type="EMBL" id="KAG9483806.1"/>
    </source>
</evidence>
<evidence type="ECO:0000256" key="3">
    <source>
        <dbReference type="ARBA" id="ARBA00022614"/>
    </source>
</evidence>